<keyword evidence="1" id="KW-0812">Transmembrane</keyword>
<dbReference type="AlphaFoldDB" id="A0A8S1EYY4"/>
<protein>
    <submittedName>
        <fullName evidence="2">Uncharacterized protein</fullName>
    </submittedName>
</protein>
<dbReference type="EMBL" id="CADEPM010000004">
    <property type="protein sequence ID" value="CAB3405015.1"/>
    <property type="molecule type" value="Genomic_DNA"/>
</dbReference>
<evidence type="ECO:0000313" key="2">
    <source>
        <dbReference type="EMBL" id="CAB3405015.1"/>
    </source>
</evidence>
<name>A0A8S1EYY4_9PELO</name>
<comment type="caution">
    <text evidence="2">The sequence shown here is derived from an EMBL/GenBank/DDBJ whole genome shotgun (WGS) entry which is preliminary data.</text>
</comment>
<reference evidence="2 3" key="1">
    <citation type="submission" date="2020-04" db="EMBL/GenBank/DDBJ databases">
        <authorList>
            <person name="Laetsch R D."/>
            <person name="Stevens L."/>
            <person name="Kumar S."/>
            <person name="Blaxter L. M."/>
        </authorList>
    </citation>
    <scope>NUCLEOTIDE SEQUENCE [LARGE SCALE GENOMIC DNA]</scope>
</reference>
<accession>A0A8S1EYY4</accession>
<feature type="transmembrane region" description="Helical" evidence="1">
    <location>
        <begin position="29"/>
        <end position="46"/>
    </location>
</feature>
<evidence type="ECO:0000256" key="1">
    <source>
        <dbReference type="SAM" id="Phobius"/>
    </source>
</evidence>
<keyword evidence="1" id="KW-0472">Membrane</keyword>
<feature type="transmembrane region" description="Helical" evidence="1">
    <location>
        <begin position="52"/>
        <end position="69"/>
    </location>
</feature>
<dbReference type="Proteomes" id="UP000494206">
    <property type="component" value="Unassembled WGS sequence"/>
</dbReference>
<feature type="transmembrane region" description="Helical" evidence="1">
    <location>
        <begin position="89"/>
        <end position="118"/>
    </location>
</feature>
<proteinExistence type="predicted"/>
<sequence length="121" mass="13846">MPPRARRHRAAAAAAMPKDNLQHYVDGDSLLGIIQIILLFISHYPISRIDEYVPIIFAAILTFLQMYLVQYRRAYRLIYCARNAVNISIWFGIFAASPFGAIIFYVIEAIRLAIFIILRSA</sequence>
<keyword evidence="3" id="KW-1185">Reference proteome</keyword>
<gene>
    <name evidence="2" type="ORF">CBOVIS_LOCUS7266</name>
</gene>
<keyword evidence="1" id="KW-1133">Transmembrane helix</keyword>
<organism evidence="2 3">
    <name type="scientific">Caenorhabditis bovis</name>
    <dbReference type="NCBI Taxonomy" id="2654633"/>
    <lineage>
        <taxon>Eukaryota</taxon>
        <taxon>Metazoa</taxon>
        <taxon>Ecdysozoa</taxon>
        <taxon>Nematoda</taxon>
        <taxon>Chromadorea</taxon>
        <taxon>Rhabditida</taxon>
        <taxon>Rhabditina</taxon>
        <taxon>Rhabditomorpha</taxon>
        <taxon>Rhabditoidea</taxon>
        <taxon>Rhabditidae</taxon>
        <taxon>Peloderinae</taxon>
        <taxon>Caenorhabditis</taxon>
    </lineage>
</organism>
<evidence type="ECO:0000313" key="3">
    <source>
        <dbReference type="Proteomes" id="UP000494206"/>
    </source>
</evidence>